<keyword evidence="2" id="KW-1185">Reference proteome</keyword>
<organism evidence="1 2">
    <name type="scientific">Cryptococcus tetragattii IND107</name>
    <dbReference type="NCBI Taxonomy" id="1296105"/>
    <lineage>
        <taxon>Eukaryota</taxon>
        <taxon>Fungi</taxon>
        <taxon>Dikarya</taxon>
        <taxon>Basidiomycota</taxon>
        <taxon>Agaricomycotina</taxon>
        <taxon>Tremellomycetes</taxon>
        <taxon>Tremellales</taxon>
        <taxon>Cryptococcaceae</taxon>
        <taxon>Cryptococcus</taxon>
        <taxon>Cryptococcus gattii species complex</taxon>
    </lineage>
</organism>
<dbReference type="Proteomes" id="UP000054399">
    <property type="component" value="Unassembled WGS sequence"/>
</dbReference>
<protein>
    <submittedName>
        <fullName evidence="1">Uncharacterized protein</fullName>
    </submittedName>
</protein>
<gene>
    <name evidence="1" type="ORF">I308_103225</name>
</gene>
<dbReference type="RefSeq" id="XP_066614109.1">
    <property type="nucleotide sequence ID" value="XM_066757725.1"/>
</dbReference>
<name>A0ABR3BU14_9TREE</name>
<reference evidence="1" key="2">
    <citation type="submission" date="2024-01" db="EMBL/GenBank/DDBJ databases">
        <title>Comparative genomics of Cryptococcus and Kwoniella reveals pathogenesis evolution and contrasting modes of karyotype evolution via chromosome fusion or intercentromeric recombination.</title>
        <authorList>
            <person name="Coelho M.A."/>
            <person name="David-Palma M."/>
            <person name="Shea T."/>
            <person name="Bowers K."/>
            <person name="Mcginley-Smith S."/>
            <person name="Mohammad A.W."/>
            <person name="Gnirke A."/>
            <person name="Yurkov A.M."/>
            <person name="Nowrousian M."/>
            <person name="Sun S."/>
            <person name="Cuomo C.A."/>
            <person name="Heitman J."/>
        </authorList>
    </citation>
    <scope>NUCLEOTIDE SEQUENCE</scope>
    <source>
        <strain evidence="1">IND107</strain>
    </source>
</reference>
<proteinExistence type="predicted"/>
<dbReference type="EMBL" id="ATAM02000005">
    <property type="protein sequence ID" value="KAL0249922.1"/>
    <property type="molecule type" value="Genomic_DNA"/>
</dbReference>
<comment type="caution">
    <text evidence="1">The sequence shown here is derived from an EMBL/GenBank/DDBJ whole genome shotgun (WGS) entry which is preliminary data.</text>
</comment>
<reference evidence="1" key="1">
    <citation type="submission" date="2015-01" db="EMBL/GenBank/DDBJ databases">
        <authorList>
            <consortium name="The Broad Institute Genomics Platform"/>
            <person name="Cuomo C."/>
            <person name="Litvintseva A."/>
            <person name="Chen Y."/>
            <person name="Heitman J."/>
            <person name="Sun S."/>
            <person name="Springer D."/>
            <person name="Dromer F."/>
            <person name="Young S."/>
            <person name="Zeng Q."/>
            <person name="Gargeya S."/>
            <person name="Abouelleil A."/>
            <person name="Alvarado L."/>
            <person name="Chapman S.B."/>
            <person name="Gainer-Dewar J."/>
            <person name="Goldberg J."/>
            <person name="Griggs A."/>
            <person name="Gujja S."/>
            <person name="Hansen M."/>
            <person name="Howarth C."/>
            <person name="Imamovic A."/>
            <person name="Larimer J."/>
            <person name="Murphy C."/>
            <person name="Naylor J."/>
            <person name="Pearson M."/>
            <person name="Priest M."/>
            <person name="Roberts A."/>
            <person name="Saif S."/>
            <person name="Shea T."/>
            <person name="Sykes S."/>
            <person name="Wortman J."/>
            <person name="Nusbaum C."/>
            <person name="Birren B."/>
        </authorList>
    </citation>
    <scope>NUCLEOTIDE SEQUENCE</scope>
    <source>
        <strain evidence="1">IND107</strain>
    </source>
</reference>
<accession>A0ABR3BU14</accession>
<evidence type="ECO:0000313" key="1">
    <source>
        <dbReference type="EMBL" id="KAL0249922.1"/>
    </source>
</evidence>
<sequence length="78" mass="9188">MKNNYLLSSRANPLSLQYVFLVPTDRPGVRGRGLYTSYSLVIYYKYFSIYIDWVPNSYTSWECLFITPPKLASYCIRL</sequence>
<evidence type="ECO:0000313" key="2">
    <source>
        <dbReference type="Proteomes" id="UP000054399"/>
    </source>
</evidence>
<dbReference type="GeneID" id="91990081"/>